<gene>
    <name evidence="4" type="ORF">SAMN05660691_00201</name>
</gene>
<keyword evidence="5" id="KW-1185">Reference proteome</keyword>
<dbReference type="Gene3D" id="3.50.50.60">
    <property type="entry name" value="FAD/NAD(P)-binding domain"/>
    <property type="match status" value="2"/>
</dbReference>
<dbReference type="InterPro" id="IPR023753">
    <property type="entry name" value="FAD/NAD-binding_dom"/>
</dbReference>
<accession>A0A1H6JD06</accession>
<dbReference type="PANTHER" id="PTHR48105">
    <property type="entry name" value="THIOREDOXIN REDUCTASE 1-RELATED-RELATED"/>
    <property type="match status" value="1"/>
</dbReference>
<feature type="domain" description="FAD/NAD(P)-binding" evidence="3">
    <location>
        <begin position="4"/>
        <end position="284"/>
    </location>
</feature>
<dbReference type="SUPFAM" id="SSF51905">
    <property type="entry name" value="FAD/NAD(P)-binding domain"/>
    <property type="match status" value="1"/>
</dbReference>
<protein>
    <submittedName>
        <fullName evidence="4">Thioredoxin reductase</fullName>
    </submittedName>
</protein>
<dbReference type="PRINTS" id="PR00469">
    <property type="entry name" value="PNDRDTASEII"/>
</dbReference>
<evidence type="ECO:0000313" key="4">
    <source>
        <dbReference type="EMBL" id="SEH56732.1"/>
    </source>
</evidence>
<keyword evidence="2" id="KW-0560">Oxidoreductase</keyword>
<evidence type="ECO:0000313" key="5">
    <source>
        <dbReference type="Proteomes" id="UP000199371"/>
    </source>
</evidence>
<dbReference type="InterPro" id="IPR050097">
    <property type="entry name" value="Ferredoxin-NADP_redctase_2"/>
</dbReference>
<dbReference type="Proteomes" id="UP000199371">
    <property type="component" value="Unassembled WGS sequence"/>
</dbReference>
<name>A0A1H6JD06_9GAMM</name>
<organism evidence="4 5">
    <name type="scientific">Rheinheimera pacifica</name>
    <dbReference type="NCBI Taxonomy" id="173990"/>
    <lineage>
        <taxon>Bacteria</taxon>
        <taxon>Pseudomonadati</taxon>
        <taxon>Pseudomonadota</taxon>
        <taxon>Gammaproteobacteria</taxon>
        <taxon>Chromatiales</taxon>
        <taxon>Chromatiaceae</taxon>
        <taxon>Rheinheimera</taxon>
    </lineage>
</organism>
<proteinExistence type="predicted"/>
<dbReference type="PRINTS" id="PR00368">
    <property type="entry name" value="FADPNR"/>
</dbReference>
<dbReference type="AlphaFoldDB" id="A0A1H6JD06"/>
<dbReference type="InterPro" id="IPR036188">
    <property type="entry name" value="FAD/NAD-bd_sf"/>
</dbReference>
<dbReference type="GO" id="GO:0016491">
    <property type="term" value="F:oxidoreductase activity"/>
    <property type="evidence" value="ECO:0007669"/>
    <property type="project" value="UniProtKB-KW"/>
</dbReference>
<dbReference type="RefSeq" id="WP_177172118.1">
    <property type="nucleotide sequence ID" value="NZ_FNXF01000001.1"/>
</dbReference>
<sequence length="299" mass="31974">MIWDAIVIGGSFAGLSAAMQLARGQRQVLLIDAGEPRNRFAAQAHGFFAADGAEPGELRCRAWQQLMAYPTVQFRQSRVSSAQKLADGTFCISDETEQLYHSKALILATGLTDTLPDIPGLAPRWGKSVIHCPYCHGYEFRQQPIAVIATGEASVHQAAILPDWGPVTYFSQGKFMPDAEQLTVLQRRGVTLEHTAVTAVEGEGFDISYMLLADGRHVPAKVVYVAPKTAFGHTLAQQLGCELEQGPVGAYIKTDAMQLSSVSGLFAAGDMASPMHNGMLAAAAGVKAGAAAHRYLMLG</sequence>
<dbReference type="STRING" id="173990.SAMN05660691_00201"/>
<evidence type="ECO:0000256" key="2">
    <source>
        <dbReference type="ARBA" id="ARBA00023002"/>
    </source>
</evidence>
<reference evidence="5" key="1">
    <citation type="submission" date="2016-10" db="EMBL/GenBank/DDBJ databases">
        <authorList>
            <person name="Varghese N."/>
            <person name="Submissions S."/>
        </authorList>
    </citation>
    <scope>NUCLEOTIDE SEQUENCE [LARGE SCALE GENOMIC DNA]</scope>
    <source>
        <strain evidence="5">DSM 17616</strain>
    </source>
</reference>
<dbReference type="EMBL" id="FNXF01000001">
    <property type="protein sequence ID" value="SEH56732.1"/>
    <property type="molecule type" value="Genomic_DNA"/>
</dbReference>
<evidence type="ECO:0000256" key="1">
    <source>
        <dbReference type="ARBA" id="ARBA00022630"/>
    </source>
</evidence>
<dbReference type="Pfam" id="PF07992">
    <property type="entry name" value="Pyr_redox_2"/>
    <property type="match status" value="1"/>
</dbReference>
<keyword evidence="1" id="KW-0285">Flavoprotein</keyword>
<evidence type="ECO:0000259" key="3">
    <source>
        <dbReference type="Pfam" id="PF07992"/>
    </source>
</evidence>